<accession>A0ABX8RPJ7</accession>
<proteinExistence type="predicted"/>
<protein>
    <submittedName>
        <fullName evidence="2">Uncharacterized protein</fullName>
    </submittedName>
</protein>
<dbReference type="EMBL" id="CP078145">
    <property type="protein sequence ID" value="QXN90829.1"/>
    <property type="molecule type" value="Genomic_DNA"/>
</dbReference>
<sequence>MSIVGSIGRRVTVGAIAVAVATGFAVGTAPTAAAAVKAEDIVKCAEEADDFAKFKDCLKEKKKEEEEKKPEPKPEPKPEEDSDNGGDDDGGVH</sequence>
<dbReference type="RefSeq" id="WP_218471696.1">
    <property type="nucleotide sequence ID" value="NZ_BAABJN010000006.1"/>
</dbReference>
<feature type="region of interest" description="Disordered" evidence="1">
    <location>
        <begin position="60"/>
        <end position="93"/>
    </location>
</feature>
<evidence type="ECO:0000313" key="2">
    <source>
        <dbReference type="EMBL" id="QXN90829.1"/>
    </source>
</evidence>
<feature type="compositionally biased region" description="Basic and acidic residues" evidence="1">
    <location>
        <begin position="60"/>
        <end position="79"/>
    </location>
</feature>
<evidence type="ECO:0000313" key="3">
    <source>
        <dbReference type="Proteomes" id="UP000694257"/>
    </source>
</evidence>
<evidence type="ECO:0000256" key="1">
    <source>
        <dbReference type="SAM" id="MobiDB-lite"/>
    </source>
</evidence>
<reference evidence="2 3" key="1">
    <citation type="submission" date="2021-07" db="EMBL/GenBank/DDBJ databases">
        <title>Whole Genome Sequence of Nocardia Iowensis.</title>
        <authorList>
            <person name="Lamm A."/>
            <person name="Collins-Fairclough A.M."/>
            <person name="Bunk B."/>
            <person name="Sproer C."/>
        </authorList>
    </citation>
    <scope>NUCLEOTIDE SEQUENCE [LARGE SCALE GENOMIC DNA]</scope>
    <source>
        <strain evidence="2 3">NRRL 5646</strain>
    </source>
</reference>
<organism evidence="2 3">
    <name type="scientific">Nocardia iowensis</name>
    <dbReference type="NCBI Taxonomy" id="204891"/>
    <lineage>
        <taxon>Bacteria</taxon>
        <taxon>Bacillati</taxon>
        <taxon>Actinomycetota</taxon>
        <taxon>Actinomycetes</taxon>
        <taxon>Mycobacteriales</taxon>
        <taxon>Nocardiaceae</taxon>
        <taxon>Nocardia</taxon>
    </lineage>
</organism>
<feature type="compositionally biased region" description="Acidic residues" evidence="1">
    <location>
        <begin position="80"/>
        <end position="93"/>
    </location>
</feature>
<name>A0ABX8RPJ7_NOCIO</name>
<keyword evidence="3" id="KW-1185">Reference proteome</keyword>
<gene>
    <name evidence="2" type="ORF">KV110_36600</name>
</gene>
<dbReference type="Proteomes" id="UP000694257">
    <property type="component" value="Chromosome"/>
</dbReference>